<dbReference type="Pfam" id="PF00300">
    <property type="entry name" value="His_Phos_1"/>
    <property type="match status" value="1"/>
</dbReference>
<dbReference type="GO" id="GO:0016791">
    <property type="term" value="F:phosphatase activity"/>
    <property type="evidence" value="ECO:0007669"/>
    <property type="project" value="TreeGrafter"/>
</dbReference>
<dbReference type="STRING" id="564117.SAMN05216369_0379"/>
<dbReference type="PANTHER" id="PTHR48100">
    <property type="entry name" value="BROAD-SPECIFICITY PHOSPHATASE YOR283W-RELATED"/>
    <property type="match status" value="1"/>
</dbReference>
<dbReference type="InterPro" id="IPR029033">
    <property type="entry name" value="His_PPase_superfam"/>
</dbReference>
<dbReference type="RefSeq" id="WP_072795093.1">
    <property type="nucleotide sequence ID" value="NZ_FRAQ01000001.1"/>
</dbReference>
<dbReference type="SUPFAM" id="SSF53254">
    <property type="entry name" value="Phosphoglycerate mutase-like"/>
    <property type="match status" value="1"/>
</dbReference>
<evidence type="ECO:0000256" key="2">
    <source>
        <dbReference type="PIRSR" id="PIRSR613078-2"/>
    </source>
</evidence>
<dbReference type="OrthoDB" id="9783269at2"/>
<evidence type="ECO:0000256" key="1">
    <source>
        <dbReference type="PIRSR" id="PIRSR613078-1"/>
    </source>
</evidence>
<feature type="binding site" evidence="2">
    <location>
        <position position="58"/>
    </location>
    <ligand>
        <name>substrate</name>
    </ligand>
</feature>
<dbReference type="GO" id="GO:0005737">
    <property type="term" value="C:cytoplasm"/>
    <property type="evidence" value="ECO:0007669"/>
    <property type="project" value="TreeGrafter"/>
</dbReference>
<reference evidence="4" key="1">
    <citation type="submission" date="2016-11" db="EMBL/GenBank/DDBJ databases">
        <authorList>
            <person name="Varghese N."/>
            <person name="Submissions S."/>
        </authorList>
    </citation>
    <scope>NUCLEOTIDE SEQUENCE [LARGE SCALE GENOMIC DNA]</scope>
    <source>
        <strain evidence="4">CGMCC 1.10835</strain>
    </source>
</reference>
<proteinExistence type="predicted"/>
<dbReference type="Proteomes" id="UP000184497">
    <property type="component" value="Unassembled WGS sequence"/>
</dbReference>
<dbReference type="Gene3D" id="3.40.50.1240">
    <property type="entry name" value="Phosphoglycerate mutase-like"/>
    <property type="match status" value="1"/>
</dbReference>
<sequence length="207" mass="23273">MADSTTVFDLIRHGEPEGGPMYRGSKDDPLSDAGWQQMRDAITEADRWDAIVTSPMLRCVHFARELADRYQIPLHSDERLREINFGDWEGRTADEVMASDGERLSRFWADPVNNTPPGGEPVTDFNKRIIGSWHHWQQELASQNVLIVCHGGVIRMVVADVMNIPLEHAFSGLTTPYACRSRIQVDTSGYGRFQSLVAHGAFKALHP</sequence>
<dbReference type="InterPro" id="IPR050275">
    <property type="entry name" value="PGM_Phosphatase"/>
</dbReference>
<name>A0A1M6PMB4_9GAMM</name>
<dbReference type="AlphaFoldDB" id="A0A1M6PMB4"/>
<dbReference type="CDD" id="cd07067">
    <property type="entry name" value="HP_PGM_like"/>
    <property type="match status" value="1"/>
</dbReference>
<feature type="active site" description="Proton donor/acceptor" evidence="1">
    <location>
        <position position="82"/>
    </location>
</feature>
<dbReference type="PANTHER" id="PTHR48100:SF1">
    <property type="entry name" value="HISTIDINE PHOSPHATASE FAMILY PROTEIN-RELATED"/>
    <property type="match status" value="1"/>
</dbReference>
<evidence type="ECO:0000313" key="3">
    <source>
        <dbReference type="EMBL" id="SHK09094.1"/>
    </source>
</evidence>
<protein>
    <submittedName>
        <fullName evidence="3">Alpha-ribazole phosphatase</fullName>
    </submittedName>
</protein>
<dbReference type="InterPro" id="IPR013078">
    <property type="entry name" value="His_Pase_superF_clade-1"/>
</dbReference>
<dbReference type="EMBL" id="FRAQ01000001">
    <property type="protein sequence ID" value="SHK09094.1"/>
    <property type="molecule type" value="Genomic_DNA"/>
</dbReference>
<feature type="active site" description="Tele-phosphohistidine intermediate" evidence="1">
    <location>
        <position position="13"/>
    </location>
</feature>
<accession>A0A1M6PMB4</accession>
<keyword evidence="4" id="KW-1185">Reference proteome</keyword>
<gene>
    <name evidence="3" type="ORF">SAMN05216369_0379</name>
</gene>
<organism evidence="3 4">
    <name type="scientific">Marinobacter antarcticus</name>
    <dbReference type="NCBI Taxonomy" id="564117"/>
    <lineage>
        <taxon>Bacteria</taxon>
        <taxon>Pseudomonadati</taxon>
        <taxon>Pseudomonadota</taxon>
        <taxon>Gammaproteobacteria</taxon>
        <taxon>Pseudomonadales</taxon>
        <taxon>Marinobacteraceae</taxon>
        <taxon>Marinobacter</taxon>
    </lineage>
</organism>
<dbReference type="SMART" id="SM00855">
    <property type="entry name" value="PGAM"/>
    <property type="match status" value="1"/>
</dbReference>
<evidence type="ECO:0000313" key="4">
    <source>
        <dbReference type="Proteomes" id="UP000184497"/>
    </source>
</evidence>